<evidence type="ECO:0000313" key="2">
    <source>
        <dbReference type="EMBL" id="GJS51922.1"/>
    </source>
</evidence>
<name>A0ABQ4WGD6_9ASTR</name>
<dbReference type="InterPro" id="IPR026960">
    <property type="entry name" value="RVT-Znf"/>
</dbReference>
<reference evidence="2" key="2">
    <citation type="submission" date="2022-01" db="EMBL/GenBank/DDBJ databases">
        <authorList>
            <person name="Yamashiro T."/>
            <person name="Shiraishi A."/>
            <person name="Satake H."/>
            <person name="Nakayama K."/>
        </authorList>
    </citation>
    <scope>NUCLEOTIDE SEQUENCE</scope>
</reference>
<dbReference type="PANTHER" id="PTHR33116:SF84">
    <property type="entry name" value="RNA-DIRECTED DNA POLYMERASE"/>
    <property type="match status" value="1"/>
</dbReference>
<dbReference type="EMBL" id="BQNB010008618">
    <property type="protein sequence ID" value="GJS51922.1"/>
    <property type="molecule type" value="Genomic_DNA"/>
</dbReference>
<sequence>MGTMRDTLTEGGEGALHLGPERARVFADLSAEQKDRYKADIRATNILLQGIPKDIYTLINHFTDAKDIWDNVKMILEGSELTKDDRESQLYDEFEHFCQIKGETIHVYYLSICSVQNIQTSSESPQSSNQPSIADNFQLDTGSTSTDNLIESLTNTLALLNQSFKAHLPQMNNLTPELLKRKEQCYSYRRDRLLFRCSRPEMAMVSGSKAKPIMVLQQQRNRAQALRMSTTKSETCPPILDDMWMICHSNVDHVFEADQCDAFDSDVDEAPTTQTMFMENLTSEEAGPSYDSNTPFEVKSSEVVKYREVVNSVFSPPKGSLLTIEVTLELEKYGSKNRVLAGFGIGGKSGKEKVYKLGCDRERLKMIKGVLGGDTGNESIYSLNHCPGVLRGDTCDGSEGTQDFRECVDCLGVADINMNGLFYTLIQKMKNPKSGVLKKPDRIIGNSQFISSYPTSFVVFMPYLSSDHCPCVFALPKLTTRKPRPFRFMNFLVDKKEFMSSGIQECLDRDPYNADLREEEMVYASAFNDAALDEEKVLQQKTKITWLKDGDFNSSYFHKVVKGRMSRNRIVVVYDDKGNPYHKDKIANIFVSHFMYFLGTQDAAYEVEDADSLFTKRLDDDVALDLIKPIDDKEIKEALYSIDDNKASGPDGYSSKFFKVMWSVVGLDLCFATKEFSVKGKLLGEFNTTLISLVPKVKSPARVIDYRPISYCNVVYKVMCKVLTNRLKLVLNDPVDVNQSAFIHGRKSSDNILLAQEFMRSYTWGNMARNCAFKVDILKVYDTVTKRGLRQVDLISPYLFTLVMEVLNLMIKRHVKKDSRFKYYSSCGKLEITSLCFADDLLLLFYGDLISASILRRGLDEFSLSSGLYPSMSKSEAFFCGITPGIMNDILMAMPFKEGMLPIKYLGVPLVTKKINVNDCKILIEVIQNRINDWKNRNLSFAGRLLLISSVLASLQVYRGSLLIFLMSVCEKIDNQGDLGLKSVHSWNVALMAKHLWNVASDKDSIWVKWVKIHRLKGGNIWDVELKEHRSRSRCQLLNLRDDIWRFDEVLDVHVPNIVHDLEDKVVWIDKKGREKHFTVVEAWKAVKVELLKVIWHKHVWYSQCIPRHAFTAWIMIKVRLKTKDRLSKWFSVQDLTCLLCGVDNESHNHLFFLCDYSKRLWERLKPMANMDNVSNVWPSVISAISNMPASNKIWSVI</sequence>
<dbReference type="Proteomes" id="UP001151760">
    <property type="component" value="Unassembled WGS sequence"/>
</dbReference>
<dbReference type="PANTHER" id="PTHR33116">
    <property type="entry name" value="REVERSE TRANSCRIPTASE ZINC-BINDING DOMAIN-CONTAINING PROTEIN-RELATED-RELATED"/>
    <property type="match status" value="1"/>
</dbReference>
<dbReference type="CDD" id="cd01650">
    <property type="entry name" value="RT_nLTR_like"/>
    <property type="match status" value="1"/>
</dbReference>
<dbReference type="Pfam" id="PF13966">
    <property type="entry name" value="zf-RVT"/>
    <property type="match status" value="1"/>
</dbReference>
<dbReference type="InterPro" id="IPR043502">
    <property type="entry name" value="DNA/RNA_pol_sf"/>
</dbReference>
<evidence type="ECO:0000313" key="3">
    <source>
        <dbReference type="Proteomes" id="UP001151760"/>
    </source>
</evidence>
<gene>
    <name evidence="2" type="ORF">Tco_0625284</name>
</gene>
<comment type="caution">
    <text evidence="2">The sequence shown here is derived from an EMBL/GenBank/DDBJ whole genome shotgun (WGS) entry which is preliminary data.</text>
</comment>
<protein>
    <submittedName>
        <fullName evidence="2">RNA-directed DNA polymerase, eukaryota, reverse transcriptase zinc-binding domain protein</fullName>
    </submittedName>
</protein>
<reference evidence="2" key="1">
    <citation type="journal article" date="2022" name="Int. J. Mol. Sci.">
        <title>Draft Genome of Tanacetum Coccineum: Genomic Comparison of Closely Related Tanacetum-Family Plants.</title>
        <authorList>
            <person name="Yamashiro T."/>
            <person name="Shiraishi A."/>
            <person name="Nakayama K."/>
            <person name="Satake H."/>
        </authorList>
    </citation>
    <scope>NUCLEOTIDE SEQUENCE</scope>
</reference>
<keyword evidence="2" id="KW-0695">RNA-directed DNA polymerase</keyword>
<accession>A0ABQ4WGD6</accession>
<organism evidence="2 3">
    <name type="scientific">Tanacetum coccineum</name>
    <dbReference type="NCBI Taxonomy" id="301880"/>
    <lineage>
        <taxon>Eukaryota</taxon>
        <taxon>Viridiplantae</taxon>
        <taxon>Streptophyta</taxon>
        <taxon>Embryophyta</taxon>
        <taxon>Tracheophyta</taxon>
        <taxon>Spermatophyta</taxon>
        <taxon>Magnoliopsida</taxon>
        <taxon>eudicotyledons</taxon>
        <taxon>Gunneridae</taxon>
        <taxon>Pentapetalae</taxon>
        <taxon>asterids</taxon>
        <taxon>campanulids</taxon>
        <taxon>Asterales</taxon>
        <taxon>Asteraceae</taxon>
        <taxon>Asteroideae</taxon>
        <taxon>Anthemideae</taxon>
        <taxon>Anthemidinae</taxon>
        <taxon>Tanacetum</taxon>
    </lineage>
</organism>
<proteinExistence type="predicted"/>
<keyword evidence="2" id="KW-0548">Nucleotidyltransferase</keyword>
<dbReference type="SUPFAM" id="SSF56672">
    <property type="entry name" value="DNA/RNA polymerases"/>
    <property type="match status" value="1"/>
</dbReference>
<keyword evidence="2" id="KW-0808">Transferase</keyword>
<keyword evidence="3" id="KW-1185">Reference proteome</keyword>
<feature type="domain" description="Reverse transcriptase zinc-binding" evidence="1">
    <location>
        <begin position="1078"/>
        <end position="1162"/>
    </location>
</feature>
<evidence type="ECO:0000259" key="1">
    <source>
        <dbReference type="Pfam" id="PF13966"/>
    </source>
</evidence>
<dbReference type="GO" id="GO:0003964">
    <property type="term" value="F:RNA-directed DNA polymerase activity"/>
    <property type="evidence" value="ECO:0007669"/>
    <property type="project" value="UniProtKB-KW"/>
</dbReference>